<organism evidence="1 2">
    <name type="scientific">Aphanomyces astaci</name>
    <name type="common">Crayfish plague agent</name>
    <dbReference type="NCBI Taxonomy" id="112090"/>
    <lineage>
        <taxon>Eukaryota</taxon>
        <taxon>Sar</taxon>
        <taxon>Stramenopiles</taxon>
        <taxon>Oomycota</taxon>
        <taxon>Saprolegniomycetes</taxon>
        <taxon>Saprolegniales</taxon>
        <taxon>Verrucalvaceae</taxon>
        <taxon>Aphanomyces</taxon>
    </lineage>
</organism>
<comment type="caution">
    <text evidence="1">The sequence shown here is derived from an EMBL/GenBank/DDBJ whole genome shotgun (WGS) entry which is preliminary data.</text>
</comment>
<sequence length="100" mass="10695">FTGLPTKTPLTGFVHPASKEVYVADWLGDARKKHVTDLQAALCTTTSRCEVTSCASKRADAATENPKSSLRVFRSAILCLSDRSSTGRQNLPCIGADPAK</sequence>
<dbReference type="EMBL" id="QUSZ01007868">
    <property type="protein sequence ID" value="RHY01368.1"/>
    <property type="molecule type" value="Genomic_DNA"/>
</dbReference>
<gene>
    <name evidence="1" type="ORF">DYB36_008813</name>
</gene>
<proteinExistence type="predicted"/>
<dbReference type="AlphaFoldDB" id="A0A397A650"/>
<name>A0A397A650_APHAT</name>
<evidence type="ECO:0000313" key="1">
    <source>
        <dbReference type="EMBL" id="RHY01368.1"/>
    </source>
</evidence>
<feature type="non-terminal residue" evidence="1">
    <location>
        <position position="1"/>
    </location>
</feature>
<evidence type="ECO:0000313" key="2">
    <source>
        <dbReference type="Proteomes" id="UP000265427"/>
    </source>
</evidence>
<dbReference type="Proteomes" id="UP000265427">
    <property type="component" value="Unassembled WGS sequence"/>
</dbReference>
<protein>
    <submittedName>
        <fullName evidence="1">Uncharacterized protein</fullName>
    </submittedName>
</protein>
<accession>A0A397A650</accession>
<reference evidence="1 2" key="1">
    <citation type="submission" date="2018-08" db="EMBL/GenBank/DDBJ databases">
        <title>Aphanomyces genome sequencing and annotation.</title>
        <authorList>
            <person name="Minardi D."/>
            <person name="Oidtmann B."/>
            <person name="Van Der Giezen M."/>
            <person name="Studholme D.J."/>
        </authorList>
    </citation>
    <scope>NUCLEOTIDE SEQUENCE [LARGE SCALE GENOMIC DNA]</scope>
    <source>
        <strain evidence="1 2">Kv</strain>
    </source>
</reference>